<organism evidence="3 4">
    <name type="scientific">Ditylenchus destructor</name>
    <dbReference type="NCBI Taxonomy" id="166010"/>
    <lineage>
        <taxon>Eukaryota</taxon>
        <taxon>Metazoa</taxon>
        <taxon>Ecdysozoa</taxon>
        <taxon>Nematoda</taxon>
        <taxon>Chromadorea</taxon>
        <taxon>Rhabditida</taxon>
        <taxon>Tylenchina</taxon>
        <taxon>Tylenchomorpha</taxon>
        <taxon>Sphaerularioidea</taxon>
        <taxon>Anguinidae</taxon>
        <taxon>Anguininae</taxon>
        <taxon>Ditylenchus</taxon>
    </lineage>
</organism>
<evidence type="ECO:0000256" key="1">
    <source>
        <dbReference type="SAM" id="MobiDB-lite"/>
    </source>
</evidence>
<feature type="compositionally biased region" description="Basic and acidic residues" evidence="1">
    <location>
        <begin position="633"/>
        <end position="657"/>
    </location>
</feature>
<feature type="domain" description="DUF8206" evidence="2">
    <location>
        <begin position="302"/>
        <end position="384"/>
    </location>
</feature>
<accession>A0AAD4NGC1</accession>
<dbReference type="Pfam" id="PF26633">
    <property type="entry name" value="DUF8206"/>
    <property type="match status" value="1"/>
</dbReference>
<comment type="caution">
    <text evidence="3">The sequence shown here is derived from an EMBL/GenBank/DDBJ whole genome shotgun (WGS) entry which is preliminary data.</text>
</comment>
<dbReference type="EMBL" id="JAKKPZ010000001">
    <property type="protein sequence ID" value="KAI1729612.1"/>
    <property type="molecule type" value="Genomic_DNA"/>
</dbReference>
<dbReference type="PANTHER" id="PTHR32046">
    <property type="entry name" value="G DOMAIN-CONTAINING PROTEIN"/>
    <property type="match status" value="1"/>
</dbReference>
<dbReference type="InterPro" id="IPR027417">
    <property type="entry name" value="P-loop_NTPase"/>
</dbReference>
<protein>
    <recommendedName>
        <fullName evidence="2">DUF8206 domain-containing protein</fullName>
    </recommendedName>
</protein>
<gene>
    <name evidence="3" type="ORF">DdX_01865</name>
</gene>
<dbReference type="AlphaFoldDB" id="A0AAD4NGC1"/>
<evidence type="ECO:0000313" key="3">
    <source>
        <dbReference type="EMBL" id="KAI1729612.1"/>
    </source>
</evidence>
<feature type="region of interest" description="Disordered" evidence="1">
    <location>
        <begin position="629"/>
        <end position="671"/>
    </location>
</feature>
<dbReference type="Proteomes" id="UP001201812">
    <property type="component" value="Unassembled WGS sequence"/>
</dbReference>
<evidence type="ECO:0000313" key="4">
    <source>
        <dbReference type="Proteomes" id="UP001201812"/>
    </source>
</evidence>
<dbReference type="InterPro" id="IPR058519">
    <property type="entry name" value="DUF8206"/>
</dbReference>
<keyword evidence="4" id="KW-1185">Reference proteome</keyword>
<dbReference type="Gene3D" id="3.40.50.300">
    <property type="entry name" value="P-loop containing nucleotide triphosphate hydrolases"/>
    <property type="match status" value="1"/>
</dbReference>
<sequence length="671" mass="77075">MPRTCLTRCVIYTYAKDPIWLIPHSFHVDGAEVCIGDQSKKKQVGSSVTDQPMAYVFMYKGRKLRIIDTPGIGDTDGLTKDSANFKAILNYIANLKELHGICILMTPNSTRLTPAFKYCINELLTYLHRDAAKNIVFVFTNARSTNYRSAGTLPLLKEMLGGIAKNRGVNIKVDKNTTYYVDNESYLYQCQLYKGIPQNEDDLEMFRVSWKRSDKETKRLLAYIFGLEPHRTMETVSLNEAKRIVLLLAKPLAMISTVIQSQIAVTKEHSEELQKLDADSAEFRDKLETQKIEQVFVESKELPFPMTVCNNDECVEFEKDSHNITTRIYKSKCHDHCYLEGVLKETHPEPALQKCYAMCHDPDGIIRCKFCQHTWQDHLHIWYDQQVKSRFVEDKDIKERIKRNENNHAIKLRAIRNANMYKQEIEDEQTKIIEITARFGSFLHHKGIQPYNDAMKAYAEMSIKDMEQVASQTGDYRKVDGLKVCLSEYMEQKRVLDSWLKSGREKMEPGDIKHHFNTLINLKHYGGEIEKLFKQEENSQRNQMRYTENEFSNKRALKATRNVNKQVSASFGFQSGIGALAENGAGYGFGVSNIVGHLSNAFLYGHNSSVTNQQPTCFSNFQPLSLEESYSNETDKDLSDQKGKGSSESNAKSELKPAKQSKKWFQFKGLW</sequence>
<dbReference type="SUPFAM" id="SSF52540">
    <property type="entry name" value="P-loop containing nucleoside triphosphate hydrolases"/>
    <property type="match status" value="1"/>
</dbReference>
<proteinExistence type="predicted"/>
<evidence type="ECO:0000259" key="2">
    <source>
        <dbReference type="Pfam" id="PF26633"/>
    </source>
</evidence>
<reference evidence="3" key="1">
    <citation type="submission" date="2022-01" db="EMBL/GenBank/DDBJ databases">
        <title>Genome Sequence Resource for Two Populations of Ditylenchus destructor, the Migratory Endoparasitic Phytonematode.</title>
        <authorList>
            <person name="Zhang H."/>
            <person name="Lin R."/>
            <person name="Xie B."/>
        </authorList>
    </citation>
    <scope>NUCLEOTIDE SEQUENCE</scope>
    <source>
        <strain evidence="3">BazhouSP</strain>
    </source>
</reference>
<name>A0AAD4NGC1_9BILA</name>
<dbReference type="CDD" id="cd00882">
    <property type="entry name" value="Ras_like_GTPase"/>
    <property type="match status" value="1"/>
</dbReference>
<dbReference type="PANTHER" id="PTHR32046:SF11">
    <property type="entry name" value="IMMUNE-ASSOCIATED NUCLEOTIDE-BINDING PROTEIN 10-LIKE"/>
    <property type="match status" value="1"/>
</dbReference>